<evidence type="ECO:0000256" key="9">
    <source>
        <dbReference type="ARBA" id="ARBA00023136"/>
    </source>
</evidence>
<evidence type="ECO:0000256" key="8">
    <source>
        <dbReference type="ARBA" id="ARBA00023077"/>
    </source>
</evidence>
<dbReference type="PANTHER" id="PTHR32552:SF81">
    <property type="entry name" value="TONB-DEPENDENT OUTER MEMBRANE RECEPTOR"/>
    <property type="match status" value="1"/>
</dbReference>
<dbReference type="PANTHER" id="PTHR32552">
    <property type="entry name" value="FERRICHROME IRON RECEPTOR-RELATED"/>
    <property type="match status" value="1"/>
</dbReference>
<keyword evidence="3 11" id="KW-1134">Transmembrane beta strand</keyword>
<dbReference type="Gene3D" id="2.40.170.20">
    <property type="entry name" value="TonB-dependent receptor, beta-barrel domain"/>
    <property type="match status" value="2"/>
</dbReference>
<dbReference type="RefSeq" id="WP_198568279.1">
    <property type="nucleotide sequence ID" value="NZ_CP066167.1"/>
</dbReference>
<dbReference type="InterPro" id="IPR000531">
    <property type="entry name" value="Beta-barrel_TonB"/>
</dbReference>
<evidence type="ECO:0000259" key="14">
    <source>
        <dbReference type="Pfam" id="PF00593"/>
    </source>
</evidence>
<dbReference type="PROSITE" id="PS52016">
    <property type="entry name" value="TONB_DEPENDENT_REC_3"/>
    <property type="match status" value="1"/>
</dbReference>
<dbReference type="KEGG" id="snan:I6N98_10265"/>
<keyword evidence="16" id="KW-0675">Receptor</keyword>
<keyword evidence="10 11" id="KW-0998">Cell outer membrane</keyword>
<dbReference type="Proteomes" id="UP000596063">
    <property type="component" value="Chromosome"/>
</dbReference>
<keyword evidence="17" id="KW-1185">Reference proteome</keyword>
<dbReference type="Pfam" id="PF07715">
    <property type="entry name" value="Plug"/>
    <property type="match status" value="1"/>
</dbReference>
<keyword evidence="2 11" id="KW-0813">Transport</keyword>
<evidence type="ECO:0000256" key="4">
    <source>
        <dbReference type="ARBA" id="ARBA00022496"/>
    </source>
</evidence>
<dbReference type="InterPro" id="IPR039426">
    <property type="entry name" value="TonB-dep_rcpt-like"/>
</dbReference>
<keyword evidence="5 11" id="KW-0812">Transmembrane</keyword>
<evidence type="ECO:0000256" key="1">
    <source>
        <dbReference type="ARBA" id="ARBA00004571"/>
    </source>
</evidence>
<name>A0A7T4UNP1_9GAMM</name>
<dbReference type="SUPFAM" id="SSF56935">
    <property type="entry name" value="Porins"/>
    <property type="match status" value="1"/>
</dbReference>
<dbReference type="Pfam" id="PF00593">
    <property type="entry name" value="TonB_dep_Rec_b-barrel"/>
    <property type="match status" value="1"/>
</dbReference>
<dbReference type="GO" id="GO:0006826">
    <property type="term" value="P:iron ion transport"/>
    <property type="evidence" value="ECO:0007669"/>
    <property type="project" value="UniProtKB-KW"/>
</dbReference>
<evidence type="ECO:0000256" key="5">
    <source>
        <dbReference type="ARBA" id="ARBA00022692"/>
    </source>
</evidence>
<keyword evidence="8 12" id="KW-0798">TonB box</keyword>
<feature type="domain" description="TonB-dependent receptor plug" evidence="15">
    <location>
        <begin position="46"/>
        <end position="151"/>
    </location>
</feature>
<evidence type="ECO:0000259" key="15">
    <source>
        <dbReference type="Pfam" id="PF07715"/>
    </source>
</evidence>
<evidence type="ECO:0000256" key="6">
    <source>
        <dbReference type="ARBA" id="ARBA00023004"/>
    </source>
</evidence>
<evidence type="ECO:0000256" key="12">
    <source>
        <dbReference type="RuleBase" id="RU003357"/>
    </source>
</evidence>
<evidence type="ECO:0000256" key="13">
    <source>
        <dbReference type="SAM" id="SignalP"/>
    </source>
</evidence>
<feature type="signal peptide" evidence="13">
    <location>
        <begin position="1"/>
        <end position="28"/>
    </location>
</feature>
<dbReference type="InterPro" id="IPR012910">
    <property type="entry name" value="Plug_dom"/>
</dbReference>
<reference evidence="16 17" key="1">
    <citation type="submission" date="2020-12" db="EMBL/GenBank/DDBJ databases">
        <authorList>
            <person name="Shan Y."/>
        </authorList>
    </citation>
    <scope>NUCLEOTIDE SEQUENCE [LARGE SCALE GENOMIC DNA]</scope>
    <source>
        <strain evidence="17">csc3.9</strain>
    </source>
</reference>
<dbReference type="AlphaFoldDB" id="A0A7T4UNP1"/>
<dbReference type="GO" id="GO:0009279">
    <property type="term" value="C:cell outer membrane"/>
    <property type="evidence" value="ECO:0007669"/>
    <property type="project" value="UniProtKB-SubCell"/>
</dbReference>
<comment type="subcellular location">
    <subcellularLocation>
        <location evidence="1 11">Cell outer membrane</location>
        <topology evidence="1 11">Multi-pass membrane protein</topology>
    </subcellularLocation>
</comment>
<dbReference type="InterPro" id="IPR036942">
    <property type="entry name" value="Beta-barrel_TonB_sf"/>
</dbReference>
<evidence type="ECO:0000313" key="17">
    <source>
        <dbReference type="Proteomes" id="UP000596063"/>
    </source>
</evidence>
<sequence>MALKKLFTPFHSSALAAAVSLASLPVSAAPVLEEVIVTATIRAESLQDVPVSVNAVTGDKMAEAGIAKIEDLQAYVPNLTMSETGIGTNIYIRGIGSGINPGFEQSVGMYFDGVSYGRAQLTRAPFLDLERVEVLRGPQNILFGKNSIAGALSLISAKPGQEFEGSVSATYEPDFNERILDVILSGPLTDSIGARLAVRKRDIDGHLENLTLNRDEPQRDEQTIRLMLEWDVNPDLVAALKLEAGKFDVDGRQIEIINDQPSTSDTGAFNGRTYGQILDFTEVAVGPLVLAQVDADSSVLNNRQDFKRSSNGDFSYNDTQNLTLNVDYYRDGHQFTFITGILGYETDELCDCDFTGAPVFSVAAEEEYKQFSQEFRWVSPVGETFEFIGGAYLHHSELDFYDSIRVDSDILPGLLNAADIQEFGGRGERPPADLQGGPLDDVLLSNLAGTPLEALLTPLADAGLLNALDLGGIGDAGDAIRNLGTPRYFSSDSDLFSVFLQTTWNITDLFRATFGVRYSYEEKDGSRSLDFVNRATGERPDEGEIDTVVAKNFSAERHNLKGSRTESALSPSLNLQYDYSDDMMLYATISRGFKSGGYDARSNASPDTNQIRPIQNLDNGEPVVLVGSFEYEEEEATSLEVGAKTTLMDGAAELNIAAFYTEYDDLQVSIFDGTLGFNVGNAGAATTMGIELDGRIALTENLMMTGALALLDFEFTDYDNGQCYQGQPADTVVDGVEFCDYKGKTNQYVADYSGNVGLVYTTMVSDDLEFRGGADFVFTGDYNSSQNLDPSQEQDAYVKTNIRLSIADVVAGWEVALLGKNITDETVISYSNDTPLSSNIFGSIGHYGFIEPPRSFAIQGTYRWY</sequence>
<feature type="chain" id="PRO_5032405672" evidence="13">
    <location>
        <begin position="29"/>
        <end position="865"/>
    </location>
</feature>
<keyword evidence="13" id="KW-0732">Signal</keyword>
<evidence type="ECO:0000256" key="2">
    <source>
        <dbReference type="ARBA" id="ARBA00022448"/>
    </source>
</evidence>
<keyword evidence="9 11" id="KW-0472">Membrane</keyword>
<gene>
    <name evidence="16" type="ORF">I6N98_10265</name>
</gene>
<accession>A0A7T4UNP1</accession>
<evidence type="ECO:0000313" key="16">
    <source>
        <dbReference type="EMBL" id="QQD16777.1"/>
    </source>
</evidence>
<dbReference type="EMBL" id="CP066167">
    <property type="protein sequence ID" value="QQD16777.1"/>
    <property type="molecule type" value="Genomic_DNA"/>
</dbReference>
<feature type="domain" description="TonB-dependent receptor-like beta-barrel" evidence="14">
    <location>
        <begin position="286"/>
        <end position="817"/>
    </location>
</feature>
<keyword evidence="4" id="KW-0410">Iron transport</keyword>
<comment type="similarity">
    <text evidence="11 12">Belongs to the TonB-dependent receptor family.</text>
</comment>
<keyword evidence="6" id="KW-0408">Iron</keyword>
<evidence type="ECO:0000256" key="7">
    <source>
        <dbReference type="ARBA" id="ARBA00023065"/>
    </source>
</evidence>
<evidence type="ECO:0000256" key="3">
    <source>
        <dbReference type="ARBA" id="ARBA00022452"/>
    </source>
</evidence>
<evidence type="ECO:0000256" key="11">
    <source>
        <dbReference type="PROSITE-ProRule" id="PRU01360"/>
    </source>
</evidence>
<organism evidence="16 17">
    <name type="scientific">Spongiibacter nanhainus</name>
    <dbReference type="NCBI Taxonomy" id="2794344"/>
    <lineage>
        <taxon>Bacteria</taxon>
        <taxon>Pseudomonadati</taxon>
        <taxon>Pseudomonadota</taxon>
        <taxon>Gammaproteobacteria</taxon>
        <taxon>Cellvibrionales</taxon>
        <taxon>Spongiibacteraceae</taxon>
        <taxon>Spongiibacter</taxon>
    </lineage>
</organism>
<evidence type="ECO:0000256" key="10">
    <source>
        <dbReference type="ARBA" id="ARBA00023237"/>
    </source>
</evidence>
<keyword evidence="7" id="KW-0406">Ion transport</keyword>
<protein>
    <submittedName>
        <fullName evidence="16">TonB-dependent receptor</fullName>
    </submittedName>
</protein>
<proteinExistence type="inferred from homology"/>